<reference evidence="1 2" key="1">
    <citation type="journal article" date="2014" name="Genome Biol. Evol.">
        <title>The secreted proteins of Achlya hypogyna and Thraustotheca clavata identify the ancestral oomycete secretome and reveal gene acquisitions by horizontal gene transfer.</title>
        <authorList>
            <person name="Misner I."/>
            <person name="Blouin N."/>
            <person name="Leonard G."/>
            <person name="Richards T.A."/>
            <person name="Lane C.E."/>
        </authorList>
    </citation>
    <scope>NUCLEOTIDE SEQUENCE [LARGE SCALE GENOMIC DNA]</scope>
    <source>
        <strain evidence="1 2">ATCC 48635</strain>
    </source>
</reference>
<sequence length="224" mass="24377">MTAPKTTYTPSAFREMNLERLHEIMATHSFATLIVTQDNVPYISHVPLLLDAKTNCLRGHLARVNPIAKLDLTQPHHAVAIFHGPNAYVSPSWYASKQTTHKVVPTWNYISVHAIGTLTTTSDSYWIQANVAALSDVHEAALGKSWKITDAPANYIALLARAIVGIELHIDSIEGKFKLGQDKKGGDVTGVIEGLREAATSGATPNVSGSTEIADWMARIQNDL</sequence>
<dbReference type="Pfam" id="PF04299">
    <property type="entry name" value="FMN_bind_2"/>
    <property type="match status" value="1"/>
</dbReference>
<dbReference type="PIRSF" id="PIRSF010372">
    <property type="entry name" value="PaiB"/>
    <property type="match status" value="1"/>
</dbReference>
<dbReference type="PANTHER" id="PTHR35802:SF1">
    <property type="entry name" value="PROTEASE SYNTHASE AND SPORULATION PROTEIN PAI 2"/>
    <property type="match status" value="1"/>
</dbReference>
<protein>
    <submittedName>
        <fullName evidence="1">FMN-binding domain-containing protein</fullName>
    </submittedName>
</protein>
<dbReference type="PANTHER" id="PTHR35802">
    <property type="entry name" value="PROTEASE SYNTHASE AND SPORULATION PROTEIN PAI 2"/>
    <property type="match status" value="1"/>
</dbReference>
<dbReference type="InterPro" id="IPR012349">
    <property type="entry name" value="Split_barrel_FMN-bd"/>
</dbReference>
<dbReference type="Gene3D" id="2.30.110.10">
    <property type="entry name" value="Electron Transport, Fmn-binding Protein, Chain A"/>
    <property type="match status" value="1"/>
</dbReference>
<dbReference type="Proteomes" id="UP000243579">
    <property type="component" value="Unassembled WGS sequence"/>
</dbReference>
<dbReference type="EMBL" id="JNBR01002415">
    <property type="protein sequence ID" value="OQR82835.1"/>
    <property type="molecule type" value="Genomic_DNA"/>
</dbReference>
<accession>A0A1V9YAS8</accession>
<dbReference type="OrthoDB" id="72463at2759"/>
<dbReference type="InterPro" id="IPR007396">
    <property type="entry name" value="TR_PAI2-type"/>
</dbReference>
<organism evidence="1 2">
    <name type="scientific">Achlya hypogyna</name>
    <name type="common">Oomycete</name>
    <name type="synonym">Protoachlya hypogyna</name>
    <dbReference type="NCBI Taxonomy" id="1202772"/>
    <lineage>
        <taxon>Eukaryota</taxon>
        <taxon>Sar</taxon>
        <taxon>Stramenopiles</taxon>
        <taxon>Oomycota</taxon>
        <taxon>Saprolegniomycetes</taxon>
        <taxon>Saprolegniales</taxon>
        <taxon>Achlyaceae</taxon>
        <taxon>Achlya</taxon>
    </lineage>
</organism>
<evidence type="ECO:0000313" key="2">
    <source>
        <dbReference type="Proteomes" id="UP000243579"/>
    </source>
</evidence>
<gene>
    <name evidence="1" type="ORF">ACHHYP_15465</name>
</gene>
<name>A0A1V9YAS8_ACHHY</name>
<evidence type="ECO:0000313" key="1">
    <source>
        <dbReference type="EMBL" id="OQR82835.1"/>
    </source>
</evidence>
<dbReference type="SUPFAM" id="SSF50475">
    <property type="entry name" value="FMN-binding split barrel"/>
    <property type="match status" value="1"/>
</dbReference>
<keyword evidence="2" id="KW-1185">Reference proteome</keyword>
<dbReference type="AlphaFoldDB" id="A0A1V9YAS8"/>
<comment type="caution">
    <text evidence="1">The sequence shown here is derived from an EMBL/GenBank/DDBJ whole genome shotgun (WGS) entry which is preliminary data.</text>
</comment>
<proteinExistence type="predicted"/>